<evidence type="ECO:0000256" key="1">
    <source>
        <dbReference type="ARBA" id="ARBA00023015"/>
    </source>
</evidence>
<dbReference type="SUPFAM" id="SSF46785">
    <property type="entry name" value="Winged helix' DNA-binding domain"/>
    <property type="match status" value="1"/>
</dbReference>
<dbReference type="GO" id="GO:0003700">
    <property type="term" value="F:DNA-binding transcription factor activity"/>
    <property type="evidence" value="ECO:0007669"/>
    <property type="project" value="InterPro"/>
</dbReference>
<dbReference type="Gene3D" id="1.20.120.530">
    <property type="entry name" value="GntR ligand-binding domain-like"/>
    <property type="match status" value="1"/>
</dbReference>
<dbReference type="InterPro" id="IPR008920">
    <property type="entry name" value="TF_FadR/GntR_C"/>
</dbReference>
<dbReference type="Pfam" id="PF07729">
    <property type="entry name" value="FCD"/>
    <property type="match status" value="1"/>
</dbReference>
<feature type="domain" description="HTH gntR-type" evidence="4">
    <location>
        <begin position="13"/>
        <end position="80"/>
    </location>
</feature>
<dbReference type="GO" id="GO:0003677">
    <property type="term" value="F:DNA binding"/>
    <property type="evidence" value="ECO:0007669"/>
    <property type="project" value="UniProtKB-KW"/>
</dbReference>
<dbReference type="EMBL" id="JAEHTE010000014">
    <property type="protein sequence ID" value="MBI6885028.1"/>
    <property type="molecule type" value="Genomic_DNA"/>
</dbReference>
<protein>
    <submittedName>
        <fullName evidence="5">GntR family transcriptional regulator</fullName>
    </submittedName>
</protein>
<dbReference type="InterPro" id="IPR011711">
    <property type="entry name" value="GntR_C"/>
</dbReference>
<evidence type="ECO:0000259" key="4">
    <source>
        <dbReference type="PROSITE" id="PS50949"/>
    </source>
</evidence>
<dbReference type="InterPro" id="IPR036388">
    <property type="entry name" value="WH-like_DNA-bd_sf"/>
</dbReference>
<dbReference type="PROSITE" id="PS50949">
    <property type="entry name" value="HTH_GNTR"/>
    <property type="match status" value="1"/>
</dbReference>
<evidence type="ECO:0000256" key="2">
    <source>
        <dbReference type="ARBA" id="ARBA00023125"/>
    </source>
</evidence>
<sequence>MSAPNLQVAKRGATLRLMVEDKIRDAISNGTLKPGQRLVERELCEMTGVGRTSIREAMRQLEAEGLILCHPHKGPTVNSISQSETRQLYAMRELLESFSGEQFALNGTQAQVEELEEAAAIFEMRAKKYMDIDASESERLQAARDALIDAKTRFYSCLMEGSHNIFVVQMLTMLHNRITLLRATSMTQPGRLKYSVEEINAIVSAIKARDSALAASLCRTHIANSAVVALGRLEDTSD</sequence>
<evidence type="ECO:0000313" key="6">
    <source>
        <dbReference type="Proteomes" id="UP000637061"/>
    </source>
</evidence>
<organism evidence="5 6">
    <name type="scientific">Pseudomonas putida</name>
    <name type="common">Arthrobacter siderocapsulatus</name>
    <dbReference type="NCBI Taxonomy" id="303"/>
    <lineage>
        <taxon>Bacteria</taxon>
        <taxon>Pseudomonadati</taxon>
        <taxon>Pseudomonadota</taxon>
        <taxon>Gammaproteobacteria</taxon>
        <taxon>Pseudomonadales</taxon>
        <taxon>Pseudomonadaceae</taxon>
        <taxon>Pseudomonas</taxon>
    </lineage>
</organism>
<dbReference type="AlphaFoldDB" id="A0A8I1EH18"/>
<dbReference type="Gene3D" id="1.10.10.10">
    <property type="entry name" value="Winged helix-like DNA-binding domain superfamily/Winged helix DNA-binding domain"/>
    <property type="match status" value="1"/>
</dbReference>
<evidence type="ECO:0000313" key="5">
    <source>
        <dbReference type="EMBL" id="MBI6885028.1"/>
    </source>
</evidence>
<dbReference type="PRINTS" id="PR00035">
    <property type="entry name" value="HTHGNTR"/>
</dbReference>
<reference evidence="5" key="1">
    <citation type="submission" date="2020-12" db="EMBL/GenBank/DDBJ databases">
        <title>Enhanced detection system for hospital associated transmission using whole genome sequencing surveillance.</title>
        <authorList>
            <person name="Harrison L.H."/>
            <person name="Van Tyne D."/>
            <person name="Marsh J.W."/>
            <person name="Griffith M.P."/>
            <person name="Snyder D.J."/>
            <person name="Cooper V.S."/>
            <person name="Mustapha M."/>
        </authorList>
    </citation>
    <scope>NUCLEOTIDE SEQUENCE</scope>
    <source>
        <strain evidence="5">PSB00042</strain>
    </source>
</reference>
<dbReference type="CDD" id="cd07377">
    <property type="entry name" value="WHTH_GntR"/>
    <property type="match status" value="1"/>
</dbReference>
<dbReference type="PANTHER" id="PTHR43537">
    <property type="entry name" value="TRANSCRIPTIONAL REGULATOR, GNTR FAMILY"/>
    <property type="match status" value="1"/>
</dbReference>
<evidence type="ECO:0000256" key="3">
    <source>
        <dbReference type="ARBA" id="ARBA00023163"/>
    </source>
</evidence>
<dbReference type="Pfam" id="PF00392">
    <property type="entry name" value="GntR"/>
    <property type="match status" value="1"/>
</dbReference>
<keyword evidence="2" id="KW-0238">DNA-binding</keyword>
<name>A0A8I1EH18_PSEPU</name>
<dbReference type="InterPro" id="IPR000524">
    <property type="entry name" value="Tscrpt_reg_HTH_GntR"/>
</dbReference>
<gene>
    <name evidence="5" type="ORF">JEU22_14025</name>
</gene>
<dbReference type="Proteomes" id="UP000637061">
    <property type="component" value="Unassembled WGS sequence"/>
</dbReference>
<dbReference type="SMART" id="SM00345">
    <property type="entry name" value="HTH_GNTR"/>
    <property type="match status" value="1"/>
</dbReference>
<accession>A0A8I1EH18</accession>
<dbReference type="SUPFAM" id="SSF48008">
    <property type="entry name" value="GntR ligand-binding domain-like"/>
    <property type="match status" value="1"/>
</dbReference>
<dbReference type="InterPro" id="IPR036390">
    <property type="entry name" value="WH_DNA-bd_sf"/>
</dbReference>
<proteinExistence type="predicted"/>
<comment type="caution">
    <text evidence="5">The sequence shown here is derived from an EMBL/GenBank/DDBJ whole genome shotgun (WGS) entry which is preliminary data.</text>
</comment>
<dbReference type="SMART" id="SM00895">
    <property type="entry name" value="FCD"/>
    <property type="match status" value="1"/>
</dbReference>
<dbReference type="PANTHER" id="PTHR43537:SF24">
    <property type="entry name" value="GLUCONATE OPERON TRANSCRIPTIONAL REPRESSOR"/>
    <property type="match status" value="1"/>
</dbReference>
<keyword evidence="1" id="KW-0805">Transcription regulation</keyword>
<keyword evidence="3" id="KW-0804">Transcription</keyword>
<dbReference type="RefSeq" id="WP_198747426.1">
    <property type="nucleotide sequence ID" value="NZ_JAEHTE010000014.1"/>
</dbReference>